<sequence length="92" mass="9754">MSDDREPTTDSTPDARPDAQPETTEPQRPVLRVVRGDATPEEVAALLGVVASLGGAAPAPRRPRSSWAHPERLVRRTAPAGPGGWRASGLPR</sequence>
<evidence type="ECO:0000256" key="1">
    <source>
        <dbReference type="SAM" id="MobiDB-lite"/>
    </source>
</evidence>
<dbReference type="EMBL" id="BAABIM010000001">
    <property type="protein sequence ID" value="GAA4677674.1"/>
    <property type="molecule type" value="Genomic_DNA"/>
</dbReference>
<reference evidence="3" key="1">
    <citation type="journal article" date="2019" name="Int. J. Syst. Evol. Microbiol.">
        <title>The Global Catalogue of Microorganisms (GCM) 10K type strain sequencing project: providing services to taxonomists for standard genome sequencing and annotation.</title>
        <authorList>
            <consortium name="The Broad Institute Genomics Platform"/>
            <consortium name="The Broad Institute Genome Sequencing Center for Infectious Disease"/>
            <person name="Wu L."/>
            <person name="Ma J."/>
        </authorList>
    </citation>
    <scope>NUCLEOTIDE SEQUENCE [LARGE SCALE GENOMIC DNA]</scope>
    <source>
        <strain evidence="3">JCM 18127</strain>
    </source>
</reference>
<dbReference type="Pfam" id="PF13822">
    <property type="entry name" value="ACC_epsilon"/>
    <property type="match status" value="1"/>
</dbReference>
<organism evidence="2 3">
    <name type="scientific">Nocardioides nanhaiensis</name>
    <dbReference type="NCBI Taxonomy" id="1476871"/>
    <lineage>
        <taxon>Bacteria</taxon>
        <taxon>Bacillati</taxon>
        <taxon>Actinomycetota</taxon>
        <taxon>Actinomycetes</taxon>
        <taxon>Propionibacteriales</taxon>
        <taxon>Nocardioidaceae</taxon>
        <taxon>Nocardioides</taxon>
    </lineage>
</organism>
<evidence type="ECO:0008006" key="4">
    <source>
        <dbReference type="Google" id="ProtNLM"/>
    </source>
</evidence>
<feature type="region of interest" description="Disordered" evidence="1">
    <location>
        <begin position="1"/>
        <end position="32"/>
    </location>
</feature>
<dbReference type="Proteomes" id="UP001500621">
    <property type="component" value="Unassembled WGS sequence"/>
</dbReference>
<comment type="caution">
    <text evidence="2">The sequence shown here is derived from an EMBL/GenBank/DDBJ whole genome shotgun (WGS) entry which is preliminary data.</text>
</comment>
<evidence type="ECO:0000313" key="3">
    <source>
        <dbReference type="Proteomes" id="UP001500621"/>
    </source>
</evidence>
<keyword evidence="3" id="KW-1185">Reference proteome</keyword>
<proteinExistence type="predicted"/>
<evidence type="ECO:0000313" key="2">
    <source>
        <dbReference type="EMBL" id="GAA4677674.1"/>
    </source>
</evidence>
<feature type="compositionally biased region" description="Basic and acidic residues" evidence="1">
    <location>
        <begin position="1"/>
        <end position="19"/>
    </location>
</feature>
<accession>A0ABP8W272</accession>
<gene>
    <name evidence="2" type="ORF">GCM10023226_13650</name>
</gene>
<name>A0ABP8W272_9ACTN</name>
<dbReference type="InterPro" id="IPR032716">
    <property type="entry name" value="ACC_epsilon"/>
</dbReference>
<protein>
    <recommendedName>
        <fullName evidence="4">Acyl-CoA carboxylase subunit epsilon</fullName>
    </recommendedName>
</protein>
<feature type="region of interest" description="Disordered" evidence="1">
    <location>
        <begin position="53"/>
        <end position="92"/>
    </location>
</feature>
<dbReference type="RefSeq" id="WP_345263964.1">
    <property type="nucleotide sequence ID" value="NZ_BAABIM010000001.1"/>
</dbReference>